<accession>A0A6J7EVC7</accession>
<name>A0A6J7EVC7_9ZZZZ</name>
<dbReference type="AlphaFoldDB" id="A0A6J7EVC7"/>
<protein>
    <submittedName>
        <fullName evidence="1">Unannotated protein</fullName>
    </submittedName>
</protein>
<proteinExistence type="predicted"/>
<gene>
    <name evidence="1" type="ORF">UFOPK3482_00564</name>
</gene>
<dbReference type="EMBL" id="CAFBLZ010000036">
    <property type="protein sequence ID" value="CAB4885060.1"/>
    <property type="molecule type" value="Genomic_DNA"/>
</dbReference>
<sequence>MSSLFLPRPAAFHKSISVLNRRAVATQSVLVASFSASRTIASFSLETFSDTASSCAKCARRRLSNLFREAEKRFQKSASAFFSKRGAAFHSSRRTLRRSPVAFQESESASDSASATIFSFSTSICSRRAALACASAAFFAS</sequence>
<organism evidence="1">
    <name type="scientific">freshwater metagenome</name>
    <dbReference type="NCBI Taxonomy" id="449393"/>
    <lineage>
        <taxon>unclassified sequences</taxon>
        <taxon>metagenomes</taxon>
        <taxon>ecological metagenomes</taxon>
    </lineage>
</organism>
<reference evidence="1" key="1">
    <citation type="submission" date="2020-05" db="EMBL/GenBank/DDBJ databases">
        <authorList>
            <person name="Chiriac C."/>
            <person name="Salcher M."/>
            <person name="Ghai R."/>
            <person name="Kavagutti S V."/>
        </authorList>
    </citation>
    <scope>NUCLEOTIDE SEQUENCE</scope>
</reference>
<evidence type="ECO:0000313" key="1">
    <source>
        <dbReference type="EMBL" id="CAB4885060.1"/>
    </source>
</evidence>